<proteinExistence type="predicted"/>
<comment type="caution">
    <text evidence="2">The sequence shown here is derived from an EMBL/GenBank/DDBJ whole genome shotgun (WGS) entry which is preliminary data.</text>
</comment>
<reference evidence="3" key="1">
    <citation type="journal article" date="2016" name="Genome Biol. Evol.">
        <title>Comparative 'omics' of the Fusarium fujikuroi species complex highlights differences in genetic potential and metabolite synthesis.</title>
        <authorList>
            <person name="Niehaus E.-M."/>
            <person name="Muensterkoetter M."/>
            <person name="Proctor R.H."/>
            <person name="Brown D.W."/>
            <person name="Sharon A."/>
            <person name="Idan Y."/>
            <person name="Oren-Young L."/>
            <person name="Sieber C.M."/>
            <person name="Novak O."/>
            <person name="Pencik A."/>
            <person name="Tarkowska D."/>
            <person name="Hromadova K."/>
            <person name="Freeman S."/>
            <person name="Maymon M."/>
            <person name="Elazar M."/>
            <person name="Youssef S.A."/>
            <person name="El-Shabrawy E.S.M."/>
            <person name="Shalaby A.B.A."/>
            <person name="Houterman P."/>
            <person name="Brock N.L."/>
            <person name="Burkhardt I."/>
            <person name="Tsavkelova E.A."/>
            <person name="Dickschat J.S."/>
            <person name="Galuszka P."/>
            <person name="Gueldener U."/>
            <person name="Tudzynski B."/>
        </authorList>
    </citation>
    <scope>NUCLEOTIDE SEQUENCE [LARGE SCALE GENOMIC DNA]</scope>
    <source>
        <strain evidence="3">ET1</strain>
    </source>
</reference>
<organism evidence="2 3">
    <name type="scientific">Fusarium proliferatum (strain ET1)</name>
    <name type="common">Orchid endophyte fungus</name>
    <dbReference type="NCBI Taxonomy" id="1227346"/>
    <lineage>
        <taxon>Eukaryota</taxon>
        <taxon>Fungi</taxon>
        <taxon>Dikarya</taxon>
        <taxon>Ascomycota</taxon>
        <taxon>Pezizomycotina</taxon>
        <taxon>Sordariomycetes</taxon>
        <taxon>Hypocreomycetidae</taxon>
        <taxon>Hypocreales</taxon>
        <taxon>Nectriaceae</taxon>
        <taxon>Fusarium</taxon>
        <taxon>Fusarium fujikuroi species complex</taxon>
    </lineage>
</organism>
<dbReference type="Proteomes" id="UP000183971">
    <property type="component" value="Unassembled WGS sequence"/>
</dbReference>
<sequence length="285" mass="32122">MSSQASKPQFKIVVELSEHHLDVAEAIQTHPDLIREALIQTLILVPLDDSHFARIQVQENFRRSLTAERDLTPYRLISSVKACQEGTIEEESWEKRFYNHGGTKALSGFAAAVADDKSVVSRLEKLSEDDLDGLLNSINKIQRHRDLCYLTDRIGRRKQQGAQSKRSILPRPRRRAKKPTHPPATLSNSGTNLSQTPESRAQCEVNYLDENSPNVHNFLEKSASEQLHLGSQTNTMPIEVDEMMSSANDNLSQFIVPHCYGSFEVDDLSQFTIPHLFGYDPGTEP</sequence>
<evidence type="ECO:0000313" key="3">
    <source>
        <dbReference type="Proteomes" id="UP000183971"/>
    </source>
</evidence>
<keyword evidence="3" id="KW-1185">Reference proteome</keyword>
<feature type="region of interest" description="Disordered" evidence="1">
    <location>
        <begin position="154"/>
        <end position="201"/>
    </location>
</feature>
<feature type="compositionally biased region" description="Basic residues" evidence="1">
    <location>
        <begin position="171"/>
        <end position="180"/>
    </location>
</feature>
<evidence type="ECO:0000313" key="2">
    <source>
        <dbReference type="EMBL" id="CZR35913.1"/>
    </source>
</evidence>
<dbReference type="EMBL" id="FJOF01000002">
    <property type="protein sequence ID" value="CZR35913.1"/>
    <property type="molecule type" value="Genomic_DNA"/>
</dbReference>
<gene>
    <name evidence="2" type="ORF">FPRO_03827</name>
</gene>
<feature type="compositionally biased region" description="Polar residues" evidence="1">
    <location>
        <begin position="185"/>
        <end position="199"/>
    </location>
</feature>
<dbReference type="GeneID" id="42048712"/>
<name>A0A1L7V4U5_FUSPR</name>
<accession>A0A1L7V4U5</accession>
<protein>
    <submittedName>
        <fullName evidence="2">Uncharacterized protein</fullName>
    </submittedName>
</protein>
<evidence type="ECO:0000256" key="1">
    <source>
        <dbReference type="SAM" id="MobiDB-lite"/>
    </source>
</evidence>
<dbReference type="VEuPathDB" id="FungiDB:FPRO_03827"/>
<dbReference type="AlphaFoldDB" id="A0A1L7V4U5"/>
<dbReference type="RefSeq" id="XP_031076506.1">
    <property type="nucleotide sequence ID" value="XM_031225918.1"/>
</dbReference>